<dbReference type="Proteomes" id="UP000400924">
    <property type="component" value="Unassembled WGS sequence"/>
</dbReference>
<comment type="caution">
    <text evidence="2">The sequence shown here is derived from an EMBL/GenBank/DDBJ whole genome shotgun (WGS) entry which is preliminary data.</text>
</comment>
<dbReference type="OrthoDB" id="4329617at2"/>
<sequence>MPALSARHIASSALCAALLVGITGPAAMAADPARERSHAVPADARLPRAEALLAKLRDVNGGELAPVADLLHAALEADGGRLSAAEARKLGAAAKRALAKVSVEAPSTTTTTTTTTTWDPAADMLSADFGQSAGLADDDDLDDLFDDLLDGVLEDLLEDVGEAVDRLVEAITVSARDVQPEVDDLLTVLEDLVDSLLDESLSESVSSDVKVSSTQTQTSTVKSSDSALNLPVLAPLTQVLLSIL</sequence>
<dbReference type="RefSeq" id="WP_152776674.1">
    <property type="nucleotide sequence ID" value="NZ_VJZC01000560.1"/>
</dbReference>
<organism evidence="2 3">
    <name type="scientific">Streptomyces spongiae</name>
    <dbReference type="NCBI Taxonomy" id="565072"/>
    <lineage>
        <taxon>Bacteria</taxon>
        <taxon>Bacillati</taxon>
        <taxon>Actinomycetota</taxon>
        <taxon>Actinomycetes</taxon>
        <taxon>Kitasatosporales</taxon>
        <taxon>Streptomycetaceae</taxon>
        <taxon>Streptomyces</taxon>
    </lineage>
</organism>
<evidence type="ECO:0000256" key="1">
    <source>
        <dbReference type="SAM" id="SignalP"/>
    </source>
</evidence>
<evidence type="ECO:0000313" key="2">
    <source>
        <dbReference type="EMBL" id="MPY63391.1"/>
    </source>
</evidence>
<proteinExistence type="predicted"/>
<dbReference type="AlphaFoldDB" id="A0A5N8XVI8"/>
<protein>
    <recommendedName>
        <fullName evidence="4">Secreted protein</fullName>
    </recommendedName>
</protein>
<evidence type="ECO:0008006" key="4">
    <source>
        <dbReference type="Google" id="ProtNLM"/>
    </source>
</evidence>
<dbReference type="EMBL" id="VJZC01000560">
    <property type="protein sequence ID" value="MPY63391.1"/>
    <property type="molecule type" value="Genomic_DNA"/>
</dbReference>
<keyword evidence="1" id="KW-0732">Signal</keyword>
<evidence type="ECO:0000313" key="3">
    <source>
        <dbReference type="Proteomes" id="UP000400924"/>
    </source>
</evidence>
<feature type="chain" id="PRO_5024270318" description="Secreted protein" evidence="1">
    <location>
        <begin position="30"/>
        <end position="244"/>
    </location>
</feature>
<reference evidence="2 3" key="1">
    <citation type="submission" date="2019-07" db="EMBL/GenBank/DDBJ databases">
        <title>New species of Amycolatopsis and Streptomyces.</title>
        <authorList>
            <person name="Duangmal K."/>
            <person name="Teo W.F.A."/>
            <person name="Lipun K."/>
        </authorList>
    </citation>
    <scope>NUCLEOTIDE SEQUENCE [LARGE SCALE GENOMIC DNA]</scope>
    <source>
        <strain evidence="2 3">NBRC 106415</strain>
    </source>
</reference>
<gene>
    <name evidence="2" type="ORF">FNH08_41425</name>
</gene>
<keyword evidence="3" id="KW-1185">Reference proteome</keyword>
<name>A0A5N8XVI8_9ACTN</name>
<accession>A0A5N8XVI8</accession>
<feature type="signal peptide" evidence="1">
    <location>
        <begin position="1"/>
        <end position="29"/>
    </location>
</feature>